<organism evidence="6 7">
    <name type="scientific">Pristionchus mayeri</name>
    <dbReference type="NCBI Taxonomy" id="1317129"/>
    <lineage>
        <taxon>Eukaryota</taxon>
        <taxon>Metazoa</taxon>
        <taxon>Ecdysozoa</taxon>
        <taxon>Nematoda</taxon>
        <taxon>Chromadorea</taxon>
        <taxon>Rhabditida</taxon>
        <taxon>Rhabditina</taxon>
        <taxon>Diplogasteromorpha</taxon>
        <taxon>Diplogasteroidea</taxon>
        <taxon>Neodiplogasteridae</taxon>
        <taxon>Pristionchus</taxon>
    </lineage>
</organism>
<dbReference type="Gene3D" id="3.80.10.10">
    <property type="entry name" value="Ribonuclease Inhibitor"/>
    <property type="match status" value="2"/>
</dbReference>
<dbReference type="PANTHER" id="PTHR24373">
    <property type="entry name" value="SLIT RELATED LEUCINE-RICH REPEAT NEURONAL PROTEIN"/>
    <property type="match status" value="1"/>
</dbReference>
<keyword evidence="5" id="KW-0812">Transmembrane</keyword>
<dbReference type="SMART" id="SM00369">
    <property type="entry name" value="LRR_TYP"/>
    <property type="match status" value="10"/>
</dbReference>
<accession>A0AAN5D355</accession>
<sequence length="693" mass="75527">MRRRFLASSTDDEKSEESSTMTSSAPRRVPLLPEEYGDERMDEQGKEERDERPRLSRASYRAASPPSFRRSFLLLLPLLLQLLQPAAACPDGCECKDGGKYVKCEPGTFTYFPYVLPPPVTHLDLSGSKLIFPDGESLRDYIPNVHTLIMRNCSLSSLPGGFVNEMSGLRRIDLAENDIREVDGEAFSGVPALEHLDLSSNRRLSLPLRAFDRLETLRSLDLSDCGIKELEQGIFHGLEHLEELKLQKNRLSMLPRGLFSQQRRLRELDLGDNMLDTTAALAPLPHLHLLNLAGNTIKYMDRLDHLALLERLDISHNHVLSLPSPPSFPSSLQWLDLSHNELRHLQTAAFDSLADLKHLNISNNKHLKDVQINVFVSLSSLEFLSLAHCSALGTFGPAAFQPLPSSLRSLHLGGIGGLKCDDCKLRSFPDTVELRGRCIDETGEHVPLSSLGSCDSLLSQSALLVLLAAVVVALVLILVLLMVCCRSGRKESRPVTPIKHANYTYGGGHRKMKGKHSSLSPPLLASSSSSSTSPSGRDFGVYEARLGAGPLGGGIIYGAGGYLDWEGPATMMQYGVGGGGEGSSSGNSSGRSDYSEIPAYTQNRYCVPKSTVARAFAAPPLVPGAPRLPQTPPPSMHPQGMFPALPSGTLYPPPKYSPPPPPSGYPETPLALQQQLHHQSIPPPCAYSPLTRL</sequence>
<feature type="compositionally biased region" description="Low complexity" evidence="4">
    <location>
        <begin position="517"/>
        <end position="535"/>
    </location>
</feature>
<keyword evidence="2" id="KW-0732">Signal</keyword>
<evidence type="ECO:0000256" key="5">
    <source>
        <dbReference type="SAM" id="Phobius"/>
    </source>
</evidence>
<feature type="region of interest" description="Disordered" evidence="4">
    <location>
        <begin position="506"/>
        <end position="536"/>
    </location>
</feature>
<dbReference type="SUPFAM" id="SSF52058">
    <property type="entry name" value="L domain-like"/>
    <property type="match status" value="1"/>
</dbReference>
<evidence type="ECO:0000256" key="4">
    <source>
        <dbReference type="SAM" id="MobiDB-lite"/>
    </source>
</evidence>
<dbReference type="InterPro" id="IPR003591">
    <property type="entry name" value="Leu-rich_rpt_typical-subtyp"/>
</dbReference>
<dbReference type="PROSITE" id="PS51450">
    <property type="entry name" value="LRR"/>
    <property type="match status" value="2"/>
</dbReference>
<keyword evidence="1" id="KW-0433">Leucine-rich repeat</keyword>
<feature type="compositionally biased region" description="Basic and acidic residues" evidence="4">
    <location>
        <begin position="38"/>
        <end position="54"/>
    </location>
</feature>
<dbReference type="EMBL" id="BTRK01000005">
    <property type="protein sequence ID" value="GMR55688.1"/>
    <property type="molecule type" value="Genomic_DNA"/>
</dbReference>
<keyword evidence="7" id="KW-1185">Reference proteome</keyword>
<feature type="region of interest" description="Disordered" evidence="4">
    <location>
        <begin position="623"/>
        <end position="693"/>
    </location>
</feature>
<keyword evidence="3" id="KW-0677">Repeat</keyword>
<dbReference type="PANTHER" id="PTHR24373:SF275">
    <property type="entry name" value="TIR DOMAIN-CONTAINING PROTEIN"/>
    <property type="match status" value="1"/>
</dbReference>
<feature type="region of interest" description="Disordered" evidence="4">
    <location>
        <begin position="1"/>
        <end position="60"/>
    </location>
</feature>
<dbReference type="InterPro" id="IPR032675">
    <property type="entry name" value="LRR_dom_sf"/>
</dbReference>
<dbReference type="AlphaFoldDB" id="A0AAN5D355"/>
<keyword evidence="5" id="KW-0472">Membrane</keyword>
<dbReference type="InterPro" id="IPR001611">
    <property type="entry name" value="Leu-rich_rpt"/>
</dbReference>
<evidence type="ECO:0000256" key="2">
    <source>
        <dbReference type="ARBA" id="ARBA00022729"/>
    </source>
</evidence>
<feature type="compositionally biased region" description="Pro residues" evidence="4">
    <location>
        <begin position="651"/>
        <end position="664"/>
    </location>
</feature>
<evidence type="ECO:0000256" key="3">
    <source>
        <dbReference type="ARBA" id="ARBA00022737"/>
    </source>
</evidence>
<evidence type="ECO:0000313" key="7">
    <source>
        <dbReference type="Proteomes" id="UP001328107"/>
    </source>
</evidence>
<evidence type="ECO:0000313" key="6">
    <source>
        <dbReference type="EMBL" id="GMR55688.1"/>
    </source>
</evidence>
<keyword evidence="5" id="KW-1133">Transmembrane helix</keyword>
<feature type="region of interest" description="Disordered" evidence="4">
    <location>
        <begin position="576"/>
        <end position="595"/>
    </location>
</feature>
<dbReference type="GO" id="GO:0031012">
    <property type="term" value="C:extracellular matrix"/>
    <property type="evidence" value="ECO:0007669"/>
    <property type="project" value="TreeGrafter"/>
</dbReference>
<dbReference type="Pfam" id="PF13855">
    <property type="entry name" value="LRR_8"/>
    <property type="match status" value="3"/>
</dbReference>
<dbReference type="InterPro" id="IPR050328">
    <property type="entry name" value="Dev_Immune_Receptor"/>
</dbReference>
<evidence type="ECO:0000256" key="1">
    <source>
        <dbReference type="ARBA" id="ARBA00022614"/>
    </source>
</evidence>
<dbReference type="GO" id="GO:0005615">
    <property type="term" value="C:extracellular space"/>
    <property type="evidence" value="ECO:0007669"/>
    <property type="project" value="TreeGrafter"/>
</dbReference>
<comment type="caution">
    <text evidence="6">The sequence shown here is derived from an EMBL/GenBank/DDBJ whole genome shotgun (WGS) entry which is preliminary data.</text>
</comment>
<name>A0AAN5D355_9BILA</name>
<dbReference type="Proteomes" id="UP001328107">
    <property type="component" value="Unassembled WGS sequence"/>
</dbReference>
<protein>
    <submittedName>
        <fullName evidence="6">Uncharacterized protein</fullName>
    </submittedName>
</protein>
<reference evidence="7" key="1">
    <citation type="submission" date="2022-10" db="EMBL/GenBank/DDBJ databases">
        <title>Genome assembly of Pristionchus species.</title>
        <authorList>
            <person name="Yoshida K."/>
            <person name="Sommer R.J."/>
        </authorList>
    </citation>
    <scope>NUCLEOTIDE SEQUENCE [LARGE SCALE GENOMIC DNA]</scope>
    <source>
        <strain evidence="7">RS5460</strain>
    </source>
</reference>
<proteinExistence type="predicted"/>
<feature type="transmembrane region" description="Helical" evidence="5">
    <location>
        <begin position="462"/>
        <end position="483"/>
    </location>
</feature>
<gene>
    <name evidence="6" type="ORF">PMAYCL1PPCAC_25883</name>
</gene>